<dbReference type="PANTHER" id="PTHR43289:SF6">
    <property type="entry name" value="SERINE_THREONINE-PROTEIN KINASE NEKL-3"/>
    <property type="match status" value="1"/>
</dbReference>
<evidence type="ECO:0000256" key="4">
    <source>
        <dbReference type="ARBA" id="ARBA00022840"/>
    </source>
</evidence>
<comment type="caution">
    <text evidence="6">The sequence shown here is derived from an EMBL/GenBank/DDBJ whole genome shotgun (WGS) entry which is preliminary data.</text>
</comment>
<keyword evidence="2" id="KW-0547">Nucleotide-binding</keyword>
<feature type="domain" description="Protein kinase" evidence="5">
    <location>
        <begin position="110"/>
        <end position="408"/>
    </location>
</feature>
<accession>A0A934S968</accession>
<dbReference type="PANTHER" id="PTHR43289">
    <property type="entry name" value="MITOGEN-ACTIVATED PROTEIN KINASE KINASE KINASE 20-RELATED"/>
    <property type="match status" value="1"/>
</dbReference>
<name>A0A934S968_9BACT</name>
<keyword evidence="4" id="KW-0067">ATP-binding</keyword>
<organism evidence="6 7">
    <name type="scientific">Luteolibacter pohnpeiensis</name>
    <dbReference type="NCBI Taxonomy" id="454153"/>
    <lineage>
        <taxon>Bacteria</taxon>
        <taxon>Pseudomonadati</taxon>
        <taxon>Verrucomicrobiota</taxon>
        <taxon>Verrucomicrobiia</taxon>
        <taxon>Verrucomicrobiales</taxon>
        <taxon>Verrucomicrobiaceae</taxon>
        <taxon>Luteolibacter</taxon>
    </lineage>
</organism>
<dbReference type="Pfam" id="PF00069">
    <property type="entry name" value="Pkinase"/>
    <property type="match status" value="1"/>
</dbReference>
<dbReference type="InterPro" id="IPR011009">
    <property type="entry name" value="Kinase-like_dom_sf"/>
</dbReference>
<dbReference type="AlphaFoldDB" id="A0A934S968"/>
<dbReference type="EMBL" id="JAENIJ010000023">
    <property type="protein sequence ID" value="MBK1883559.1"/>
    <property type="molecule type" value="Genomic_DNA"/>
</dbReference>
<dbReference type="Proteomes" id="UP000603141">
    <property type="component" value="Unassembled WGS sequence"/>
</dbReference>
<gene>
    <name evidence="6" type="ORF">JIN85_14135</name>
</gene>
<dbReference type="CDD" id="cd14014">
    <property type="entry name" value="STKc_PknB_like"/>
    <property type="match status" value="1"/>
</dbReference>
<keyword evidence="6" id="KW-0723">Serine/threonine-protein kinase</keyword>
<dbReference type="Gene3D" id="1.25.40.10">
    <property type="entry name" value="Tetratricopeptide repeat domain"/>
    <property type="match status" value="1"/>
</dbReference>
<keyword evidence="7" id="KW-1185">Reference proteome</keyword>
<sequence length="775" mass="87443">MMKPDDPHASSEADREIEEAVFETALGLEDPDSRDEFLKQWFRHDEAALARMRKLVEAAEKSAAFFVDARESRMSIAWDAADAFESSEFPFPAEDPKLHLVEPGSRIGRYRLTQRIGEGGCGVVYEADQEEPVRRKVALKIIRLGMDTERVIARFEIERQALAMMDHPNIAQVLDAGATDTGRPYFVMELVEGERITTWCDRQKLDIDARLKLFIQICQAIQHAHQKGIVHRDIKPSNILVKSSDTGATPKVIDFGIAKATSDDRKKRTSITERDQMIGTPAYMSPEQVDLRNIDIDTRSDVYSLGVLLYELLTGRPPFDETSLSKLGASKMRLMLLNTEPPLPSQRFAALNRADQVETAAARKCDPSKLSSLLRGDLDAIVMKAIEKDRNRRYSTPYGLELDLRRFLSDQPVHARKAGRVYLLEKFFRRNQVACISGAAVLLSLVIGLGSATWLFWRERHALAEQVRLSKEAEAARNEEDRLRTQVNAKTNIAQLANLLNLGRAGSDIQGIAGVTILLNEGKAEEANALLESYPIDSVEFSPDATYVIRTLAHWNAMRGRWKSAIHCFRWLDRAGRHENPEAVIEGTDCMCLAALLAEYESPEVYEAYRQEALDRFLPTKSALAAEHLLKICLLRPTTEENLERLKQAMEMCASGARSNYSNRDSFPQWDALGIATYYHRCGNEQQALVWSKRSLSFRGGRGDRQRSANCLQAMAYHELGDVKSMKEHLDTARSIKPPNFDTSSDMMLEVWVDWAVSRILMTETELICSSLSIK</sequence>
<dbReference type="PROSITE" id="PS50011">
    <property type="entry name" value="PROTEIN_KINASE_DOM"/>
    <property type="match status" value="1"/>
</dbReference>
<evidence type="ECO:0000313" key="7">
    <source>
        <dbReference type="Proteomes" id="UP000603141"/>
    </source>
</evidence>
<keyword evidence="3 6" id="KW-0418">Kinase</keyword>
<keyword evidence="1" id="KW-0808">Transferase</keyword>
<reference evidence="6" key="1">
    <citation type="submission" date="2021-01" db="EMBL/GenBank/DDBJ databases">
        <title>Modified the classification status of verrucomicrobia.</title>
        <authorList>
            <person name="Feng X."/>
        </authorList>
    </citation>
    <scope>NUCLEOTIDE SEQUENCE</scope>
    <source>
        <strain evidence="6">KCTC 22041</strain>
    </source>
</reference>
<proteinExistence type="predicted"/>
<evidence type="ECO:0000256" key="3">
    <source>
        <dbReference type="ARBA" id="ARBA00022777"/>
    </source>
</evidence>
<dbReference type="GO" id="GO:0004674">
    <property type="term" value="F:protein serine/threonine kinase activity"/>
    <property type="evidence" value="ECO:0007669"/>
    <property type="project" value="UniProtKB-KW"/>
</dbReference>
<dbReference type="InterPro" id="IPR000719">
    <property type="entry name" value="Prot_kinase_dom"/>
</dbReference>
<evidence type="ECO:0000313" key="6">
    <source>
        <dbReference type="EMBL" id="MBK1883559.1"/>
    </source>
</evidence>
<protein>
    <submittedName>
        <fullName evidence="6">Serine/threonine protein kinase</fullName>
    </submittedName>
</protein>
<dbReference type="PROSITE" id="PS00108">
    <property type="entry name" value="PROTEIN_KINASE_ST"/>
    <property type="match status" value="1"/>
</dbReference>
<dbReference type="RefSeq" id="WP_200271825.1">
    <property type="nucleotide sequence ID" value="NZ_JAENIJ010000023.1"/>
</dbReference>
<dbReference type="SUPFAM" id="SSF56112">
    <property type="entry name" value="Protein kinase-like (PK-like)"/>
    <property type="match status" value="1"/>
</dbReference>
<dbReference type="GO" id="GO:0005524">
    <property type="term" value="F:ATP binding"/>
    <property type="evidence" value="ECO:0007669"/>
    <property type="project" value="UniProtKB-KW"/>
</dbReference>
<evidence type="ECO:0000256" key="2">
    <source>
        <dbReference type="ARBA" id="ARBA00022741"/>
    </source>
</evidence>
<dbReference type="SMART" id="SM00220">
    <property type="entry name" value="S_TKc"/>
    <property type="match status" value="1"/>
</dbReference>
<dbReference type="InterPro" id="IPR008271">
    <property type="entry name" value="Ser/Thr_kinase_AS"/>
</dbReference>
<evidence type="ECO:0000256" key="1">
    <source>
        <dbReference type="ARBA" id="ARBA00022679"/>
    </source>
</evidence>
<dbReference type="Gene3D" id="3.30.200.20">
    <property type="entry name" value="Phosphorylase Kinase, domain 1"/>
    <property type="match status" value="1"/>
</dbReference>
<dbReference type="InterPro" id="IPR011990">
    <property type="entry name" value="TPR-like_helical_dom_sf"/>
</dbReference>
<evidence type="ECO:0000259" key="5">
    <source>
        <dbReference type="PROSITE" id="PS50011"/>
    </source>
</evidence>
<dbReference type="Gene3D" id="1.10.510.10">
    <property type="entry name" value="Transferase(Phosphotransferase) domain 1"/>
    <property type="match status" value="1"/>
</dbReference>